<dbReference type="AlphaFoldDB" id="A0AAV5S1V4"/>
<feature type="domain" description="DNA/RNA-binding protein Alba-like" evidence="1">
    <location>
        <begin position="55"/>
        <end position="107"/>
    </location>
</feature>
<gene>
    <name evidence="2" type="ORF">DAKH74_044650</name>
</gene>
<keyword evidence="3" id="KW-1185">Reference proteome</keyword>
<comment type="caution">
    <text evidence="2">The sequence shown here is derived from an EMBL/GenBank/DDBJ whole genome shotgun (WGS) entry which is preliminary data.</text>
</comment>
<dbReference type="Pfam" id="PF01918">
    <property type="entry name" value="Alba"/>
    <property type="match status" value="1"/>
</dbReference>
<organism evidence="2 3">
    <name type="scientific">Maudiozyma humilis</name>
    <name type="common">Sour dough yeast</name>
    <name type="synonym">Kazachstania humilis</name>
    <dbReference type="NCBI Taxonomy" id="51915"/>
    <lineage>
        <taxon>Eukaryota</taxon>
        <taxon>Fungi</taxon>
        <taxon>Dikarya</taxon>
        <taxon>Ascomycota</taxon>
        <taxon>Saccharomycotina</taxon>
        <taxon>Saccharomycetes</taxon>
        <taxon>Saccharomycetales</taxon>
        <taxon>Saccharomycetaceae</taxon>
        <taxon>Maudiozyma</taxon>
    </lineage>
</organism>
<name>A0AAV5S1V4_MAUHU</name>
<dbReference type="InterPro" id="IPR002775">
    <property type="entry name" value="DNA/RNA-bd_Alba-like"/>
</dbReference>
<sequence>MTKTGLYYNDALTGVDVAARDEVLRYIRESVVPALLREDPAIQKRVAYCQVVSTDSVAQCAARFAHADPANSLICIYAYGSHVQKMVSAVEVYKKTLDGAVQWNRLTMFRSVEPGVNELLEKKKIVPVLVAFITTSADLNSAVFDNDLHMFTKQ</sequence>
<proteinExistence type="predicted"/>
<reference evidence="2 3" key="1">
    <citation type="journal article" date="2023" name="Elife">
        <title>Identification of key yeast species and microbe-microbe interactions impacting larval growth of Drosophila in the wild.</title>
        <authorList>
            <person name="Mure A."/>
            <person name="Sugiura Y."/>
            <person name="Maeda R."/>
            <person name="Honda K."/>
            <person name="Sakurai N."/>
            <person name="Takahashi Y."/>
            <person name="Watada M."/>
            <person name="Katoh T."/>
            <person name="Gotoh A."/>
            <person name="Gotoh Y."/>
            <person name="Taniguchi I."/>
            <person name="Nakamura K."/>
            <person name="Hayashi T."/>
            <person name="Katayama T."/>
            <person name="Uemura T."/>
            <person name="Hattori Y."/>
        </authorList>
    </citation>
    <scope>NUCLEOTIDE SEQUENCE [LARGE SCALE GENOMIC DNA]</scope>
    <source>
        <strain evidence="2 3">KH-74</strain>
    </source>
</reference>
<evidence type="ECO:0000259" key="1">
    <source>
        <dbReference type="Pfam" id="PF01918"/>
    </source>
</evidence>
<dbReference type="Proteomes" id="UP001377567">
    <property type="component" value="Unassembled WGS sequence"/>
</dbReference>
<dbReference type="EMBL" id="BTGD01000016">
    <property type="protein sequence ID" value="GMM57849.1"/>
    <property type="molecule type" value="Genomic_DNA"/>
</dbReference>
<evidence type="ECO:0000313" key="3">
    <source>
        <dbReference type="Proteomes" id="UP001377567"/>
    </source>
</evidence>
<accession>A0AAV5S1V4</accession>
<evidence type="ECO:0000313" key="2">
    <source>
        <dbReference type="EMBL" id="GMM57849.1"/>
    </source>
</evidence>
<protein>
    <submittedName>
        <fullName evidence="2">Ribonuclease P/MRP protein subunit</fullName>
    </submittedName>
</protein>
<dbReference type="GO" id="GO:0003676">
    <property type="term" value="F:nucleic acid binding"/>
    <property type="evidence" value="ECO:0007669"/>
    <property type="project" value="InterPro"/>
</dbReference>